<accession>A0A0K2TQG5</accession>
<organism evidence="1">
    <name type="scientific">Lepeophtheirus salmonis</name>
    <name type="common">Salmon louse</name>
    <name type="synonym">Caligus salmonis</name>
    <dbReference type="NCBI Taxonomy" id="72036"/>
    <lineage>
        <taxon>Eukaryota</taxon>
        <taxon>Metazoa</taxon>
        <taxon>Ecdysozoa</taxon>
        <taxon>Arthropoda</taxon>
        <taxon>Crustacea</taxon>
        <taxon>Multicrustacea</taxon>
        <taxon>Hexanauplia</taxon>
        <taxon>Copepoda</taxon>
        <taxon>Siphonostomatoida</taxon>
        <taxon>Caligidae</taxon>
        <taxon>Lepeophtheirus</taxon>
    </lineage>
</organism>
<reference evidence="1" key="1">
    <citation type="submission" date="2014-05" db="EMBL/GenBank/DDBJ databases">
        <authorList>
            <person name="Chronopoulou M."/>
        </authorList>
    </citation>
    <scope>NUCLEOTIDE SEQUENCE</scope>
    <source>
        <tissue evidence="1">Whole organism</tissue>
    </source>
</reference>
<dbReference type="AlphaFoldDB" id="A0A0K2TQG5"/>
<sequence length="80" mass="9571">MGWRSVMRNSFTDSRERWLQYRLATSTVFTSKSKKDEMERLCSFCKDSTEASFRLFYEWSRVISVMVIVEQKIRDSLGIE</sequence>
<evidence type="ECO:0000313" key="1">
    <source>
        <dbReference type="EMBL" id="CDW28284.1"/>
    </source>
</evidence>
<proteinExistence type="predicted"/>
<protein>
    <submittedName>
        <fullName evidence="1">Uncharacterized protein</fullName>
    </submittedName>
</protein>
<dbReference type="EMBL" id="HACA01010923">
    <property type="protein sequence ID" value="CDW28284.1"/>
    <property type="molecule type" value="Transcribed_RNA"/>
</dbReference>
<name>A0A0K2TQG5_LEPSM</name>